<feature type="region of interest" description="Disordered" evidence="2">
    <location>
        <begin position="533"/>
        <end position="579"/>
    </location>
</feature>
<feature type="compositionally biased region" description="Polar residues" evidence="2">
    <location>
        <begin position="764"/>
        <end position="780"/>
    </location>
</feature>
<dbReference type="GeneID" id="102572335"/>
<dbReference type="OrthoDB" id="10049175at2759"/>
<protein>
    <submittedName>
        <fullName evidence="4">G protein-regulated inducer of neurite outgrowth 3</fullName>
    </submittedName>
</protein>
<comment type="function">
    <text evidence="1">May be involved in neurite outgrowth.</text>
</comment>
<dbReference type="GO" id="GO:0031175">
    <property type="term" value="P:neuron projection development"/>
    <property type="evidence" value="ECO:0007669"/>
    <property type="project" value="TreeGrafter"/>
</dbReference>
<feature type="region of interest" description="Disordered" evidence="2">
    <location>
        <begin position="763"/>
        <end position="783"/>
    </location>
</feature>
<dbReference type="PANTHER" id="PTHR15718:SF6">
    <property type="entry name" value="G PROTEIN-REGULATED INDUCER OF NEURITE OUTGROWTH 3"/>
    <property type="match status" value="1"/>
</dbReference>
<reference evidence="4 5" key="1">
    <citation type="journal article" date="2012" name="Genome Biol.">
        <title>Sequencing three crocodilian genomes to illuminate the evolution of archosaurs and amniotes.</title>
        <authorList>
            <person name="St John J.A."/>
            <person name="Braun E.L."/>
            <person name="Isberg S.R."/>
            <person name="Miles L.G."/>
            <person name="Chong A.Y."/>
            <person name="Gongora J."/>
            <person name="Dalzell P."/>
            <person name="Moran C."/>
            <person name="Bed'hom B."/>
            <person name="Abzhanov A."/>
            <person name="Burgess S.C."/>
            <person name="Cooksey A.M."/>
            <person name="Castoe T.A."/>
            <person name="Crawford N.G."/>
            <person name="Densmore L.D."/>
            <person name="Drew J.C."/>
            <person name="Edwards S.V."/>
            <person name="Faircloth B.C."/>
            <person name="Fujita M.K."/>
            <person name="Greenwold M.J."/>
            <person name="Hoffmann F.G."/>
            <person name="Howard J.M."/>
            <person name="Iguchi T."/>
            <person name="Janes D.E."/>
            <person name="Khan S.Y."/>
            <person name="Kohno S."/>
            <person name="de Koning A.J."/>
            <person name="Lance S.L."/>
            <person name="McCarthy F.M."/>
            <person name="McCormack J.E."/>
            <person name="Merchant M.E."/>
            <person name="Peterson D.G."/>
            <person name="Pollock D.D."/>
            <person name="Pourmand N."/>
            <person name="Raney B.J."/>
            <person name="Roessler K.A."/>
            <person name="Sanford J.R."/>
            <person name="Sawyer R.H."/>
            <person name="Schmidt C.J."/>
            <person name="Triplett E.W."/>
            <person name="Tuberville T.D."/>
            <person name="Venegas-Anaya M."/>
            <person name="Howard J.T."/>
            <person name="Jarvis E.D."/>
            <person name="Guillette L.J.Jr."/>
            <person name="Glenn T.C."/>
            <person name="Green R.E."/>
            <person name="Ray D.A."/>
        </authorList>
    </citation>
    <scope>NUCLEOTIDE SEQUENCE [LARGE SCALE GENOMIC DNA]</scope>
    <source>
        <strain evidence="4">KSC_2009_1</strain>
    </source>
</reference>
<gene>
    <name evidence="4" type="primary">GPRIN3</name>
    <name evidence="4" type="ORF">Y1Q_0019508</name>
</gene>
<dbReference type="KEGG" id="amj:102572335"/>
<feature type="domain" description="G protein-regulated inducer of neurite outgrowth C-terminal" evidence="3">
    <location>
        <begin position="701"/>
        <end position="809"/>
    </location>
</feature>
<evidence type="ECO:0000256" key="2">
    <source>
        <dbReference type="SAM" id="MobiDB-lite"/>
    </source>
</evidence>
<evidence type="ECO:0000256" key="1">
    <source>
        <dbReference type="ARBA" id="ARBA00002358"/>
    </source>
</evidence>
<dbReference type="Pfam" id="PF15235">
    <property type="entry name" value="GRIN_C"/>
    <property type="match status" value="1"/>
</dbReference>
<dbReference type="InterPro" id="IPR032745">
    <property type="entry name" value="GRIN_C"/>
</dbReference>
<feature type="compositionally biased region" description="Basic and acidic residues" evidence="2">
    <location>
        <begin position="561"/>
        <end position="579"/>
    </location>
</feature>
<dbReference type="EMBL" id="AKHW03002540">
    <property type="protein sequence ID" value="KYO38040.1"/>
    <property type="molecule type" value="Genomic_DNA"/>
</dbReference>
<evidence type="ECO:0000313" key="5">
    <source>
        <dbReference type="Proteomes" id="UP000050525"/>
    </source>
</evidence>
<dbReference type="eggNOG" id="ENOG502QTMW">
    <property type="taxonomic scope" value="Eukaryota"/>
</dbReference>
<feature type="region of interest" description="Disordered" evidence="2">
    <location>
        <begin position="184"/>
        <end position="204"/>
    </location>
</feature>
<dbReference type="InterPro" id="IPR026646">
    <property type="entry name" value="GPRIN2-like/GPRIN3"/>
</dbReference>
<evidence type="ECO:0000259" key="3">
    <source>
        <dbReference type="Pfam" id="PF15235"/>
    </source>
</evidence>
<dbReference type="STRING" id="8496.A0A151NMU7"/>
<dbReference type="GO" id="GO:0005886">
    <property type="term" value="C:plasma membrane"/>
    <property type="evidence" value="ECO:0007669"/>
    <property type="project" value="TreeGrafter"/>
</dbReference>
<dbReference type="Proteomes" id="UP000050525">
    <property type="component" value="Unassembled WGS sequence"/>
</dbReference>
<evidence type="ECO:0000313" key="4">
    <source>
        <dbReference type="EMBL" id="KYO38040.1"/>
    </source>
</evidence>
<sequence length="814" mass="88413">MGTVPDPLRSAKVSLVSASEEEDHLGDLQSTKHQHKQPSVERSSNGISHTMSESVGMCLFDLKDMTAANVQRQEQFCEDVASQQDIRSSGSLSQNQEVYPVCAKTASTSEQKDNSTPIRHMQIVTKGYTVGHVPDTMPATQNSKLMHSDQPKTSSLTQVDDSAVKTCGSEDQSDQWVRGSVGELNSSSPGNTMKNSHSCHHSSPTNILQRVPMEKEKGLEVIDSGFPQQTAPVKDFATGLSKGPQASLEAEKRAATDVKSCATGNTALDQSDETSSQFRLEAMEPACNADTEKTRVDKQQLSRFRDIGTMTIQPESSSLAEEASKRMWQDAEVQAVASVESKSASTSPSILAAFLMGNLPAEEKENLHFIYQGCGELTHSEDVESFSSLKKSPCCPGVMPELHVPPAAVETVKAQTVKLQKHPGDPSDTICPALPDNTKAYPCAQAASNTHRTPVDRAGQQGVCPVRDSCDIPQLLSDAPISQKAKPVYQIAVNTNNQPAVHQQSRDGEPIPFPSAIAPKVNSNFQHIVSDAGNKQSPISCRTHRESGQGETWGTKAGGCPDRKSLQGKSGDELKTSPFKMDMKPKEEKLMLLDPKGEMHISAAAACGHIRVYTPVTVKKEQDKVQGEITQAKEASSLSLQIGLTSDLSGYSAHCTSGLGAHAAPQQQISPANDTRNEPKLNAMPDLASAQPLLKLGEKKKQSTPAMEAKVRVKQSKHIRDVVWDEQGMTWEVYGASLDPESLGIAIQNHLQRQIREHEKLIRAQNTQNRKSISSDTSSNKKLKGRQHNMFQAMLQNFRHPKCCVRPAPSSVLD</sequence>
<accession>A0A151NMU7</accession>
<dbReference type="AlphaFoldDB" id="A0A151NMU7"/>
<proteinExistence type="predicted"/>
<comment type="caution">
    <text evidence="4">The sequence shown here is derived from an EMBL/GenBank/DDBJ whole genome shotgun (WGS) entry which is preliminary data.</text>
</comment>
<keyword evidence="5" id="KW-1185">Reference proteome</keyword>
<name>A0A151NMU7_ALLMI</name>
<dbReference type="PANTHER" id="PTHR15718">
    <property type="entry name" value="G PROTEIN-REGULATED INDUCER OF NEURITE OUTGROWTH C-TERMINAL DOMAIN-CONTAINING PROTEIN"/>
    <property type="match status" value="1"/>
</dbReference>
<dbReference type="CTD" id="285513"/>
<feature type="region of interest" description="Disordered" evidence="2">
    <location>
        <begin position="1"/>
        <end position="48"/>
    </location>
</feature>
<organism evidence="4 5">
    <name type="scientific">Alligator mississippiensis</name>
    <name type="common">American alligator</name>
    <dbReference type="NCBI Taxonomy" id="8496"/>
    <lineage>
        <taxon>Eukaryota</taxon>
        <taxon>Metazoa</taxon>
        <taxon>Chordata</taxon>
        <taxon>Craniata</taxon>
        <taxon>Vertebrata</taxon>
        <taxon>Euteleostomi</taxon>
        <taxon>Archelosauria</taxon>
        <taxon>Archosauria</taxon>
        <taxon>Crocodylia</taxon>
        <taxon>Alligatoridae</taxon>
        <taxon>Alligatorinae</taxon>
        <taxon>Alligator</taxon>
    </lineage>
</organism>